<dbReference type="Proteomes" id="UP000249016">
    <property type="component" value="Unassembled WGS sequence"/>
</dbReference>
<dbReference type="GO" id="GO:0000976">
    <property type="term" value="F:transcription cis-regulatory region binding"/>
    <property type="evidence" value="ECO:0007669"/>
    <property type="project" value="TreeGrafter"/>
</dbReference>
<evidence type="ECO:0000256" key="1">
    <source>
        <dbReference type="ARBA" id="ARBA00023015"/>
    </source>
</evidence>
<dbReference type="InterPro" id="IPR000843">
    <property type="entry name" value="HTH_LacI"/>
</dbReference>
<keyword evidence="6" id="KW-1185">Reference proteome</keyword>
<keyword evidence="2" id="KW-0238">DNA-binding</keyword>
<dbReference type="InterPro" id="IPR001761">
    <property type="entry name" value="Peripla_BP/Lac1_sug-bd_dom"/>
</dbReference>
<organism evidence="5 6">
    <name type="scientific">Spirosoma telluris</name>
    <dbReference type="NCBI Taxonomy" id="2183553"/>
    <lineage>
        <taxon>Bacteria</taxon>
        <taxon>Pseudomonadati</taxon>
        <taxon>Bacteroidota</taxon>
        <taxon>Cytophagia</taxon>
        <taxon>Cytophagales</taxon>
        <taxon>Cytophagaceae</taxon>
        <taxon>Spirosoma</taxon>
    </lineage>
</organism>
<evidence type="ECO:0000313" key="6">
    <source>
        <dbReference type="Proteomes" id="UP000249016"/>
    </source>
</evidence>
<dbReference type="SUPFAM" id="SSF53822">
    <property type="entry name" value="Periplasmic binding protein-like I"/>
    <property type="match status" value="1"/>
</dbReference>
<dbReference type="RefSeq" id="WP_111343268.1">
    <property type="nucleotide sequence ID" value="NZ_QLII01000001.1"/>
</dbReference>
<dbReference type="Pfam" id="PF00356">
    <property type="entry name" value="LacI"/>
    <property type="match status" value="1"/>
</dbReference>
<evidence type="ECO:0000256" key="3">
    <source>
        <dbReference type="ARBA" id="ARBA00023163"/>
    </source>
</evidence>
<dbReference type="InterPro" id="IPR028082">
    <property type="entry name" value="Peripla_BP_I"/>
</dbReference>
<evidence type="ECO:0000259" key="4">
    <source>
        <dbReference type="PROSITE" id="PS50932"/>
    </source>
</evidence>
<dbReference type="SMART" id="SM00354">
    <property type="entry name" value="HTH_LACI"/>
    <property type="match status" value="1"/>
</dbReference>
<proteinExistence type="predicted"/>
<dbReference type="Pfam" id="PF00532">
    <property type="entry name" value="Peripla_BP_1"/>
    <property type="match status" value="1"/>
</dbReference>
<accession>A0A327NLD6</accession>
<feature type="domain" description="HTH lacI-type" evidence="4">
    <location>
        <begin position="6"/>
        <end position="60"/>
    </location>
</feature>
<dbReference type="EMBL" id="QLII01000001">
    <property type="protein sequence ID" value="RAI75159.1"/>
    <property type="molecule type" value="Genomic_DNA"/>
</dbReference>
<dbReference type="PROSITE" id="PS50932">
    <property type="entry name" value="HTH_LACI_2"/>
    <property type="match status" value="1"/>
</dbReference>
<dbReference type="Gene3D" id="1.10.260.40">
    <property type="entry name" value="lambda repressor-like DNA-binding domains"/>
    <property type="match status" value="1"/>
</dbReference>
<dbReference type="Gene3D" id="3.40.50.2300">
    <property type="match status" value="2"/>
</dbReference>
<dbReference type="SUPFAM" id="SSF47413">
    <property type="entry name" value="lambda repressor-like DNA-binding domains"/>
    <property type="match status" value="1"/>
</dbReference>
<sequence length="340" mass="38011">MKRHQVTIIDIAQKLNISKSTVSRALTGHPSVRSDTRQAVMELAQQMDYQRNMLAINLSSSQSKTIGIIVPEFVTSFFPIVIMGAQEIAAQVGYSVLISQSNETYETEVANAKVMLANRVDGVLISMTRETKNFEHFDVFKRKGIPLVFFNRVCHDIETPKVVVDDYEGAFKATEHLILLGKERIAHLAGPPSLYISRKRLEGYKDALRKHKRPILDDLIISYDLTLEKVKIYVKYLLDLPTPPDALFAVNDPTAIEAIKVIKEQGLSIPEQIAVVGFSNDYGSALIEPGLTTMAQPTREIGQVAAQLLLDQIHTDSSVWKPITRVLKTELIIRGSSQRN</sequence>
<gene>
    <name evidence="5" type="ORF">HMF3257_14865</name>
</gene>
<evidence type="ECO:0000256" key="2">
    <source>
        <dbReference type="ARBA" id="ARBA00023125"/>
    </source>
</evidence>
<dbReference type="CDD" id="cd06267">
    <property type="entry name" value="PBP1_LacI_sugar_binding-like"/>
    <property type="match status" value="1"/>
</dbReference>
<evidence type="ECO:0000313" key="5">
    <source>
        <dbReference type="EMBL" id="RAI75159.1"/>
    </source>
</evidence>
<reference evidence="5 6" key="1">
    <citation type="submission" date="2018-06" db="EMBL/GenBank/DDBJ databases">
        <title>Spirosoma sp. HMF3257 Genome sequencing and assembly.</title>
        <authorList>
            <person name="Kang H."/>
            <person name="Cha I."/>
            <person name="Kim H."/>
            <person name="Kang J."/>
            <person name="Joh K."/>
        </authorList>
    </citation>
    <scope>NUCLEOTIDE SEQUENCE [LARGE SCALE GENOMIC DNA]</scope>
    <source>
        <strain evidence="5 6">HMF3257</strain>
    </source>
</reference>
<dbReference type="PANTHER" id="PTHR30146">
    <property type="entry name" value="LACI-RELATED TRANSCRIPTIONAL REPRESSOR"/>
    <property type="match status" value="1"/>
</dbReference>
<dbReference type="PANTHER" id="PTHR30146:SF109">
    <property type="entry name" value="HTH-TYPE TRANSCRIPTIONAL REGULATOR GALS"/>
    <property type="match status" value="1"/>
</dbReference>
<protein>
    <submittedName>
        <fullName evidence="5">LacI family transcriptional regulator</fullName>
    </submittedName>
</protein>
<dbReference type="InterPro" id="IPR010982">
    <property type="entry name" value="Lambda_DNA-bd_dom_sf"/>
</dbReference>
<keyword evidence="1" id="KW-0805">Transcription regulation</keyword>
<dbReference type="AlphaFoldDB" id="A0A327NLD6"/>
<name>A0A327NLD6_9BACT</name>
<comment type="caution">
    <text evidence="5">The sequence shown here is derived from an EMBL/GenBank/DDBJ whole genome shotgun (WGS) entry which is preliminary data.</text>
</comment>
<dbReference type="GO" id="GO:0003700">
    <property type="term" value="F:DNA-binding transcription factor activity"/>
    <property type="evidence" value="ECO:0007669"/>
    <property type="project" value="TreeGrafter"/>
</dbReference>
<dbReference type="OrthoDB" id="833520at2"/>
<keyword evidence="3" id="KW-0804">Transcription</keyword>
<dbReference type="CDD" id="cd01392">
    <property type="entry name" value="HTH_LacI"/>
    <property type="match status" value="1"/>
</dbReference>